<keyword evidence="2" id="KW-1185">Reference proteome</keyword>
<accession>A0ABU5AHC9</accession>
<evidence type="ECO:0000313" key="1">
    <source>
        <dbReference type="EMBL" id="MDX8536684.1"/>
    </source>
</evidence>
<protein>
    <submittedName>
        <fullName evidence="1">Acetone carboxylase subunit gamma</fullName>
    </submittedName>
</protein>
<reference evidence="1 2" key="1">
    <citation type="submission" date="2023-08" db="EMBL/GenBank/DDBJ databases">
        <title>Implementing the SeqCode for naming new Mesorhizobium species isolated from Vachellia karroo root nodules.</title>
        <authorList>
            <person name="Van Lill M."/>
        </authorList>
    </citation>
    <scope>NUCLEOTIDE SEQUENCE [LARGE SCALE GENOMIC DNA]</scope>
    <source>
        <strain evidence="1 2">VK4B</strain>
    </source>
</reference>
<dbReference type="PIRSF" id="PIRSF019217">
    <property type="entry name" value="Acetone_carboxlyase_gsu"/>
    <property type="match status" value="1"/>
</dbReference>
<gene>
    <name evidence="1" type="ORF">RFM23_03510</name>
</gene>
<dbReference type="Proteomes" id="UP001276564">
    <property type="component" value="Unassembled WGS sequence"/>
</dbReference>
<proteinExistence type="predicted"/>
<dbReference type="Pfam" id="PF08882">
    <property type="entry name" value="Acetone_carb_G"/>
    <property type="match status" value="1"/>
</dbReference>
<dbReference type="EMBL" id="JAVIIP010000002">
    <property type="protein sequence ID" value="MDX8536684.1"/>
    <property type="molecule type" value="Genomic_DNA"/>
</dbReference>
<organism evidence="1 2">
    <name type="scientific">Mesorhizobium abyssinicae</name>
    <dbReference type="NCBI Taxonomy" id="1209958"/>
    <lineage>
        <taxon>Bacteria</taxon>
        <taxon>Pseudomonadati</taxon>
        <taxon>Pseudomonadota</taxon>
        <taxon>Alphaproteobacteria</taxon>
        <taxon>Hyphomicrobiales</taxon>
        <taxon>Phyllobacteriaceae</taxon>
        <taxon>Mesorhizobium</taxon>
    </lineage>
</organism>
<sequence>MTSYSKEVIADLVAGTLPWPQTRRIMSAYKDDDRFFKYVAVLQDRVGWKDPILLPVGDHLFICQSGGERVTKCECGHSFGDYRRNWKLKAAIIVRDTEETLREIYPNSDLPDPEWMEIREFICPECGTLHEVEAAAPGYPIVHDFEPDLEGFYRDWLGKPLEPSSTEVDGDGRGGYAAV</sequence>
<comment type="caution">
    <text evidence="1">The sequence shown here is derived from an EMBL/GenBank/DDBJ whole genome shotgun (WGS) entry which is preliminary data.</text>
</comment>
<evidence type="ECO:0000313" key="2">
    <source>
        <dbReference type="Proteomes" id="UP001276564"/>
    </source>
</evidence>
<name>A0ABU5AHC9_9HYPH</name>
<dbReference type="RefSeq" id="WP_127283219.1">
    <property type="nucleotide sequence ID" value="NZ_JAVIIP010000002.1"/>
</dbReference>
<dbReference type="InterPro" id="IPR016750">
    <property type="entry name" value="Aceto_COase_bsu/gsu"/>
</dbReference>